<dbReference type="STRING" id="2711.A0A067FY20"/>
<evidence type="ECO:0000256" key="3">
    <source>
        <dbReference type="ARBA" id="ARBA00008442"/>
    </source>
</evidence>
<dbReference type="InterPro" id="IPR011564">
    <property type="entry name" value="Telomer_end-bd_POT1/Cdc13"/>
</dbReference>
<gene>
    <name evidence="10" type="ORF">CISIN_1g012376mg</name>
</gene>
<organism evidence="10 11">
    <name type="scientific">Citrus sinensis</name>
    <name type="common">Sweet orange</name>
    <name type="synonym">Citrus aurantium var. sinensis</name>
    <dbReference type="NCBI Taxonomy" id="2711"/>
    <lineage>
        <taxon>Eukaryota</taxon>
        <taxon>Viridiplantae</taxon>
        <taxon>Streptophyta</taxon>
        <taxon>Embryophyta</taxon>
        <taxon>Tracheophyta</taxon>
        <taxon>Spermatophyta</taxon>
        <taxon>Magnoliopsida</taxon>
        <taxon>eudicotyledons</taxon>
        <taxon>Gunneridae</taxon>
        <taxon>Pentapetalae</taxon>
        <taxon>rosids</taxon>
        <taxon>malvids</taxon>
        <taxon>Sapindales</taxon>
        <taxon>Rutaceae</taxon>
        <taxon>Aurantioideae</taxon>
        <taxon>Citrus</taxon>
    </lineage>
</organism>
<evidence type="ECO:0000256" key="4">
    <source>
        <dbReference type="ARBA" id="ARBA00015253"/>
    </source>
</evidence>
<comment type="similarity">
    <text evidence="3">Belongs to the telombin family.</text>
</comment>
<comment type="subcellular location">
    <subcellularLocation>
        <location evidence="2">Chromosome</location>
        <location evidence="2">Telomere</location>
    </subcellularLocation>
    <subcellularLocation>
        <location evidence="1">Nucleus</location>
    </subcellularLocation>
</comment>
<reference evidence="10 11" key="1">
    <citation type="submission" date="2014-04" db="EMBL/GenBank/DDBJ databases">
        <authorList>
            <consortium name="International Citrus Genome Consortium"/>
            <person name="Gmitter F."/>
            <person name="Chen C."/>
            <person name="Farmerie W."/>
            <person name="Harkins T."/>
            <person name="Desany B."/>
            <person name="Mohiuddin M."/>
            <person name="Kodira C."/>
            <person name="Borodovsky M."/>
            <person name="Lomsadze A."/>
            <person name="Burns P."/>
            <person name="Jenkins J."/>
            <person name="Prochnik S."/>
            <person name="Shu S."/>
            <person name="Chapman J."/>
            <person name="Pitluck S."/>
            <person name="Schmutz J."/>
            <person name="Rokhsar D."/>
        </authorList>
    </citation>
    <scope>NUCLEOTIDE SEQUENCE</scope>
</reference>
<dbReference type="Pfam" id="PF25507">
    <property type="entry name" value="OB_POT1A"/>
    <property type="match status" value="1"/>
</dbReference>
<dbReference type="Gene3D" id="2.40.50.140">
    <property type="entry name" value="Nucleic acid-binding proteins"/>
    <property type="match status" value="2"/>
</dbReference>
<accession>A0A067FY20</accession>
<evidence type="ECO:0000256" key="6">
    <source>
        <dbReference type="ARBA" id="ARBA00022895"/>
    </source>
</evidence>
<dbReference type="CDD" id="cd04497">
    <property type="entry name" value="hPOT1_OB1_like"/>
    <property type="match status" value="1"/>
</dbReference>
<dbReference type="InterPro" id="IPR032042">
    <property type="entry name" value="POT1PC"/>
</dbReference>
<evidence type="ECO:0000256" key="2">
    <source>
        <dbReference type="ARBA" id="ARBA00004574"/>
    </source>
</evidence>
<keyword evidence="11" id="KW-1185">Reference proteome</keyword>
<dbReference type="GO" id="GO:0032210">
    <property type="term" value="P:regulation of telomere maintenance via telomerase"/>
    <property type="evidence" value="ECO:0000318"/>
    <property type="project" value="GO_Central"/>
</dbReference>
<dbReference type="SMART" id="SM00976">
    <property type="entry name" value="Telo_bind"/>
    <property type="match status" value="1"/>
</dbReference>
<protein>
    <recommendedName>
        <fullName evidence="4">Protection of telomeres protein 1</fullName>
    </recommendedName>
</protein>
<dbReference type="SUPFAM" id="SSF50249">
    <property type="entry name" value="Nucleic acid-binding proteins"/>
    <property type="match status" value="2"/>
</dbReference>
<feature type="domain" description="Telomeric single stranded DNA binding POT1/Cdc13" evidence="9">
    <location>
        <begin position="10"/>
        <end position="146"/>
    </location>
</feature>
<keyword evidence="7" id="KW-0238">DNA-binding</keyword>
<dbReference type="Pfam" id="PF16686">
    <property type="entry name" value="POT1PC"/>
    <property type="match status" value="1"/>
</dbReference>
<evidence type="ECO:0000256" key="1">
    <source>
        <dbReference type="ARBA" id="ARBA00004123"/>
    </source>
</evidence>
<evidence type="ECO:0000313" key="11">
    <source>
        <dbReference type="Proteomes" id="UP000027120"/>
    </source>
</evidence>
<dbReference type="GO" id="GO:0000783">
    <property type="term" value="C:nuclear telomere cap complex"/>
    <property type="evidence" value="ECO:0000318"/>
    <property type="project" value="GO_Central"/>
</dbReference>
<dbReference type="GO" id="GO:0016233">
    <property type="term" value="P:telomere capping"/>
    <property type="evidence" value="ECO:0000318"/>
    <property type="project" value="GO_Central"/>
</dbReference>
<keyword evidence="6" id="KW-0779">Telomere</keyword>
<evidence type="ECO:0000256" key="7">
    <source>
        <dbReference type="ARBA" id="ARBA00023125"/>
    </source>
</evidence>
<dbReference type="EMBL" id="KK784888">
    <property type="protein sequence ID" value="KDO72218.1"/>
    <property type="molecule type" value="Genomic_DNA"/>
</dbReference>
<dbReference type="GO" id="GO:0010521">
    <property type="term" value="F:telomerase inhibitor activity"/>
    <property type="evidence" value="ECO:0000318"/>
    <property type="project" value="GO_Central"/>
</dbReference>
<dbReference type="PANTHER" id="PTHR14513:SF4">
    <property type="entry name" value="PROTECTION OF TELOMERES PROTEIN 1"/>
    <property type="match status" value="1"/>
</dbReference>
<dbReference type="InterPro" id="IPR028389">
    <property type="entry name" value="POT1"/>
</dbReference>
<dbReference type="SMR" id="A0A067FY20"/>
<proteinExistence type="inferred from homology"/>
<keyword evidence="5" id="KW-0158">Chromosome</keyword>
<dbReference type="eggNOG" id="KOG4757">
    <property type="taxonomic scope" value="Eukaryota"/>
</dbReference>
<dbReference type="PaxDb" id="2711-XP_006488726.1"/>
<sequence length="465" mass="53216">MSSQRNQGGIVRIKELAMHVKHKVNLLGVVLEFSIPRKSQGTDYVCVLKIVDDSQQSPELLVNIFTSSIDQLPRVLSPRDLILLKNVMIKKHQAELSAVFYKDSSSFALFDGNSGSNLLPYQSSPQRFEITEAEERRINVLRQWCVGFEFSSGSNDYLLSLKDISEHRYFDLVCKVFHVSYDDSKGLWMLFVWDGTDVPPLSIPGKLEDEEHNPLPLHIESSPLDLETLRNFFPVGTVLRVSTDRSYENFGRYFTATGKWVRIRNMSCQVSSGMWHGLLQSSSKIRLFSDNDNVVWDYMRRFRERISGGHGHMPIWTDPSSQFLTEVDWVNVASVTLMKIATQLQGNVRCCCIVRVVSIHPFQAEHYSSPNGSSEYTMKLTLEDPTARIHALLCGKEWVKFFGGSPPPDVLTKKIKMLLGMPEHEDGNDDMVRNPPWIKCFLHLKESDGGRNRVYYIRWTKLVTD</sequence>
<dbReference type="PANTHER" id="PTHR14513">
    <property type="entry name" value="PROTECTION OF TELOMERES 1"/>
    <property type="match status" value="1"/>
</dbReference>
<evidence type="ECO:0000313" key="10">
    <source>
        <dbReference type="EMBL" id="KDO72218.1"/>
    </source>
</evidence>
<keyword evidence="8" id="KW-0539">Nucleus</keyword>
<dbReference type="InterPro" id="IPR057620">
    <property type="entry name" value="POT1A/B-like_OB"/>
</dbReference>
<evidence type="ECO:0000259" key="9">
    <source>
        <dbReference type="SMART" id="SM00976"/>
    </source>
</evidence>
<dbReference type="GO" id="GO:0098505">
    <property type="term" value="F:G-rich strand telomeric DNA binding"/>
    <property type="evidence" value="ECO:0000318"/>
    <property type="project" value="GO_Central"/>
</dbReference>
<evidence type="ECO:0000256" key="8">
    <source>
        <dbReference type="ARBA" id="ARBA00023242"/>
    </source>
</evidence>
<dbReference type="InterPro" id="IPR012340">
    <property type="entry name" value="NA-bd_OB-fold"/>
</dbReference>
<dbReference type="AlphaFoldDB" id="A0A067FY20"/>
<evidence type="ECO:0000256" key="5">
    <source>
        <dbReference type="ARBA" id="ARBA00022454"/>
    </source>
</evidence>
<dbReference type="Proteomes" id="UP000027120">
    <property type="component" value="Unassembled WGS sequence"/>
</dbReference>
<dbReference type="Pfam" id="PF02765">
    <property type="entry name" value="POT1"/>
    <property type="match status" value="1"/>
</dbReference>
<name>A0A067FY20_CITSI</name>